<dbReference type="PANTHER" id="PTHR46824">
    <property type="entry name" value="CALCIUM-BINDING PROTEIN CML48-RELATED"/>
    <property type="match status" value="1"/>
</dbReference>
<gene>
    <name evidence="4" type="ORF">CSSPTR1EN2_LOCUS4708</name>
</gene>
<dbReference type="InterPro" id="IPR002048">
    <property type="entry name" value="EF_hand_dom"/>
</dbReference>
<evidence type="ECO:0000313" key="4">
    <source>
        <dbReference type="EMBL" id="CAK9198981.1"/>
    </source>
</evidence>
<dbReference type="InterPro" id="IPR044590">
    <property type="entry name" value="CML48/49/50"/>
</dbReference>
<dbReference type="InterPro" id="IPR018247">
    <property type="entry name" value="EF_Hand_1_Ca_BS"/>
</dbReference>
<dbReference type="PROSITE" id="PS50222">
    <property type="entry name" value="EF_HAND_2"/>
    <property type="match status" value="2"/>
</dbReference>
<dbReference type="Pfam" id="PF13202">
    <property type="entry name" value="EF-hand_5"/>
    <property type="match status" value="1"/>
</dbReference>
<dbReference type="Pfam" id="PF13499">
    <property type="entry name" value="EF-hand_7"/>
    <property type="match status" value="1"/>
</dbReference>
<protein>
    <recommendedName>
        <fullName evidence="3">EF-hand domain-containing protein</fullName>
    </recommendedName>
</protein>
<feature type="domain" description="EF-hand" evidence="3">
    <location>
        <begin position="180"/>
        <end position="215"/>
    </location>
</feature>
<dbReference type="Proteomes" id="UP001497512">
    <property type="component" value="Chromosome 12"/>
</dbReference>
<keyword evidence="5" id="KW-1185">Reference proteome</keyword>
<evidence type="ECO:0000256" key="2">
    <source>
        <dbReference type="SAM" id="MobiDB-lite"/>
    </source>
</evidence>
<evidence type="ECO:0000313" key="5">
    <source>
        <dbReference type="Proteomes" id="UP001497512"/>
    </source>
</evidence>
<evidence type="ECO:0000259" key="3">
    <source>
        <dbReference type="PROSITE" id="PS50222"/>
    </source>
</evidence>
<dbReference type="InterPro" id="IPR011992">
    <property type="entry name" value="EF-hand-dom_pair"/>
</dbReference>
<feature type="compositionally biased region" description="Pro residues" evidence="2">
    <location>
        <begin position="99"/>
        <end position="112"/>
    </location>
</feature>
<accession>A0ABP0TL34</accession>
<proteinExistence type="predicted"/>
<dbReference type="SUPFAM" id="SSF47473">
    <property type="entry name" value="EF-hand"/>
    <property type="match status" value="1"/>
</dbReference>
<evidence type="ECO:0000256" key="1">
    <source>
        <dbReference type="ARBA" id="ARBA00022837"/>
    </source>
</evidence>
<feature type="compositionally biased region" description="Gly residues" evidence="2">
    <location>
        <begin position="71"/>
        <end position="83"/>
    </location>
</feature>
<reference evidence="4" key="1">
    <citation type="submission" date="2024-02" db="EMBL/GenBank/DDBJ databases">
        <authorList>
            <consortium name="ELIXIR-Norway"/>
            <consortium name="Elixir Norway"/>
        </authorList>
    </citation>
    <scope>NUCLEOTIDE SEQUENCE</scope>
</reference>
<dbReference type="PROSITE" id="PS00018">
    <property type="entry name" value="EF_HAND_1"/>
    <property type="match status" value="2"/>
</dbReference>
<organism evidence="4 5">
    <name type="scientific">Sphagnum troendelagicum</name>
    <dbReference type="NCBI Taxonomy" id="128251"/>
    <lineage>
        <taxon>Eukaryota</taxon>
        <taxon>Viridiplantae</taxon>
        <taxon>Streptophyta</taxon>
        <taxon>Embryophyta</taxon>
        <taxon>Bryophyta</taxon>
        <taxon>Sphagnophytina</taxon>
        <taxon>Sphagnopsida</taxon>
        <taxon>Sphagnales</taxon>
        <taxon>Sphagnaceae</taxon>
        <taxon>Sphagnum</taxon>
    </lineage>
</organism>
<dbReference type="SMART" id="SM00054">
    <property type="entry name" value="EFh"/>
    <property type="match status" value="2"/>
</dbReference>
<feature type="region of interest" description="Disordered" evidence="2">
    <location>
        <begin position="70"/>
        <end position="112"/>
    </location>
</feature>
<sequence>MAASYGHGSRPSAHMYQGQQSYWLPYQHQQQQSYNCLNSYNPRAPAPAAPEFYQTVAAAAAAAAAFNGQQQRGGGGGGGGGSSSYGQSPFGSRSARPPQMYPPPQRPLFPPDTDPEIVTEFSRADMNQNGTIEAAELKWMLSSQDNPFSHRTVRLMLHLFAENRADTSRIGPLGFVPLWKELKQWQSTFEEFDTDQSKSIELKELEEAIKSIGYCVPDPVLQLLMSKYDFTGQNRSISYDSFIECGLIVKGLSDKFKELDGRDSGFATLSYENFMLTVLPFIVA</sequence>
<dbReference type="EMBL" id="OZ019904">
    <property type="protein sequence ID" value="CAK9198981.1"/>
    <property type="molecule type" value="Genomic_DNA"/>
</dbReference>
<feature type="domain" description="EF-hand" evidence="3">
    <location>
        <begin position="112"/>
        <end position="147"/>
    </location>
</feature>
<name>A0ABP0TL34_9BRYO</name>
<dbReference type="Gene3D" id="1.10.238.10">
    <property type="entry name" value="EF-hand"/>
    <property type="match status" value="1"/>
</dbReference>
<keyword evidence="1" id="KW-0106">Calcium</keyword>
<dbReference type="PANTHER" id="PTHR46824:SF2">
    <property type="entry name" value="CALCIUM-BINDING PROTEIN CML48-RELATED"/>
    <property type="match status" value="1"/>
</dbReference>